<dbReference type="SUPFAM" id="SSF50475">
    <property type="entry name" value="FMN-binding split barrel"/>
    <property type="match status" value="1"/>
</dbReference>
<keyword evidence="4 6" id="KW-0732">Signal</keyword>
<dbReference type="PANTHER" id="PTHR13343:SF15">
    <property type="entry name" value="PROTEIN CREG2"/>
    <property type="match status" value="1"/>
</dbReference>
<dbReference type="PIRSF" id="PIRSF036911">
    <property type="entry name" value="CREG"/>
    <property type="match status" value="1"/>
</dbReference>
<dbReference type="KEGG" id="sanh:107668363"/>
<feature type="domain" description="CREG-like beta-barrel" evidence="7">
    <location>
        <begin position="109"/>
        <end position="275"/>
    </location>
</feature>
<evidence type="ECO:0000313" key="8">
    <source>
        <dbReference type="Ensembl" id="ENSSANP00000007008.1"/>
    </source>
</evidence>
<keyword evidence="9" id="KW-1185">Reference proteome</keyword>
<dbReference type="GeneID" id="107668363"/>
<dbReference type="InterPro" id="IPR055343">
    <property type="entry name" value="CREG_beta-barrel"/>
</dbReference>
<evidence type="ECO:0000259" key="7">
    <source>
        <dbReference type="Pfam" id="PF13883"/>
    </source>
</evidence>
<dbReference type="OrthoDB" id="9869319at2759"/>
<proteinExistence type="inferred from homology"/>
<organism evidence="8 9">
    <name type="scientific">Sinocyclocheilus anshuiensis</name>
    <dbReference type="NCBI Taxonomy" id="1608454"/>
    <lineage>
        <taxon>Eukaryota</taxon>
        <taxon>Metazoa</taxon>
        <taxon>Chordata</taxon>
        <taxon>Craniata</taxon>
        <taxon>Vertebrata</taxon>
        <taxon>Euteleostomi</taxon>
        <taxon>Actinopterygii</taxon>
        <taxon>Neopterygii</taxon>
        <taxon>Teleostei</taxon>
        <taxon>Ostariophysi</taxon>
        <taxon>Cypriniformes</taxon>
        <taxon>Cyprinidae</taxon>
        <taxon>Cyprininae</taxon>
        <taxon>Sinocyclocheilus</taxon>
    </lineage>
</organism>
<name>A0A671KH90_9TELE</name>
<evidence type="ECO:0000256" key="1">
    <source>
        <dbReference type="ARBA" id="ARBA00004613"/>
    </source>
</evidence>
<protein>
    <recommendedName>
        <fullName evidence="7">CREG-like beta-barrel domain-containing protein</fullName>
    </recommendedName>
</protein>
<dbReference type="GO" id="GO:0012505">
    <property type="term" value="C:endomembrane system"/>
    <property type="evidence" value="ECO:0007669"/>
    <property type="project" value="UniProtKB-ARBA"/>
</dbReference>
<accession>A0A671KH90</accession>
<dbReference type="Gene3D" id="2.30.110.10">
    <property type="entry name" value="Electron Transport, Fmn-binding Protein, Chain A"/>
    <property type="match status" value="1"/>
</dbReference>
<evidence type="ECO:0000256" key="2">
    <source>
        <dbReference type="ARBA" id="ARBA00009230"/>
    </source>
</evidence>
<evidence type="ECO:0000256" key="6">
    <source>
        <dbReference type="PIRNR" id="PIRNR036911"/>
    </source>
</evidence>
<dbReference type="InterPro" id="IPR012349">
    <property type="entry name" value="Split_barrel_FMN-bd"/>
</dbReference>
<sequence>MRLLLHLVPAVATLLCVGESYTIRSSVSWAVTSDVVEEEELDTLSDEAPAVLVDNIGIWKQAYPSSVYRDASEKKPDQISKSEDVSSASRVFSYRMEEVKVPSSIPTPPPHEEAARVARYMAHYSDWGHLATISTQEQIKGLPFGNIFSVSDGPADNSTGIPYFYVTPMDNTVTDLRSFPFASLTFSEAEGDFCRKQVYDPEDPRCARLTLTGKMVEVGPEELDFAKEAMFSRHPVMKKWPPGHNWFFMKLVLQQVWLQDWVGGVSVIPLEEYFKATPF</sequence>
<dbReference type="Proteomes" id="UP000472260">
    <property type="component" value="Unassembled WGS sequence"/>
</dbReference>
<dbReference type="FunFam" id="2.30.110.10:FF:000004">
    <property type="entry name" value="Cellular repressor of E1A-stimulated genes 1"/>
    <property type="match status" value="1"/>
</dbReference>
<comment type="similarity">
    <text evidence="2 6">Belongs to the CREG family.</text>
</comment>
<dbReference type="Pfam" id="PF13883">
    <property type="entry name" value="CREG_beta-barrel"/>
    <property type="match status" value="1"/>
</dbReference>
<evidence type="ECO:0000256" key="3">
    <source>
        <dbReference type="ARBA" id="ARBA00022525"/>
    </source>
</evidence>
<dbReference type="PANTHER" id="PTHR13343">
    <property type="entry name" value="CREG1 PROTEIN"/>
    <property type="match status" value="1"/>
</dbReference>
<dbReference type="GO" id="GO:0005737">
    <property type="term" value="C:cytoplasm"/>
    <property type="evidence" value="ECO:0007669"/>
    <property type="project" value="UniProtKB-ARBA"/>
</dbReference>
<gene>
    <name evidence="8" type="primary">creg2</name>
</gene>
<feature type="chain" id="PRO_5025720745" description="CREG-like beta-barrel domain-containing protein" evidence="6">
    <location>
        <begin position="21"/>
        <end position="279"/>
    </location>
</feature>
<reference evidence="8" key="1">
    <citation type="submission" date="2025-08" db="UniProtKB">
        <authorList>
            <consortium name="Ensembl"/>
        </authorList>
    </citation>
    <scope>IDENTIFICATION</scope>
</reference>
<reference evidence="8" key="2">
    <citation type="submission" date="2025-09" db="UniProtKB">
        <authorList>
            <consortium name="Ensembl"/>
        </authorList>
    </citation>
    <scope>IDENTIFICATION</scope>
</reference>
<dbReference type="Ensembl" id="ENSSANT00000007545.1">
    <property type="protein sequence ID" value="ENSSANP00000007008.1"/>
    <property type="gene ID" value="ENSSANG00000004001.1"/>
</dbReference>
<evidence type="ECO:0000256" key="4">
    <source>
        <dbReference type="ARBA" id="ARBA00022729"/>
    </source>
</evidence>
<evidence type="ECO:0000313" key="9">
    <source>
        <dbReference type="Proteomes" id="UP000472260"/>
    </source>
</evidence>
<keyword evidence="3 6" id="KW-0964">Secreted</keyword>
<comment type="subcellular location">
    <subcellularLocation>
        <location evidence="1">Secreted</location>
    </subcellularLocation>
</comment>
<dbReference type="AlphaFoldDB" id="A0A671KH90"/>
<evidence type="ECO:0000256" key="5">
    <source>
        <dbReference type="ARBA" id="ARBA00023180"/>
    </source>
</evidence>
<dbReference type="GO" id="GO:0005615">
    <property type="term" value="C:extracellular space"/>
    <property type="evidence" value="ECO:0007669"/>
    <property type="project" value="UniProtKB-UniRule"/>
</dbReference>
<dbReference type="InterPro" id="IPR014631">
    <property type="entry name" value="CREG"/>
</dbReference>
<keyword evidence="5" id="KW-0325">Glycoprotein</keyword>
<feature type="signal peptide" evidence="6">
    <location>
        <begin position="1"/>
        <end position="20"/>
    </location>
</feature>